<keyword evidence="4" id="KW-0804">Transcription</keyword>
<feature type="domain" description="RNA polymerase sigma factor 70 region 4 type 2" evidence="7">
    <location>
        <begin position="133"/>
        <end position="184"/>
    </location>
</feature>
<accession>A0ABU7YZT7</accession>
<proteinExistence type="inferred from homology"/>
<dbReference type="InterPro" id="IPR013324">
    <property type="entry name" value="RNA_pol_sigma_r3/r4-like"/>
</dbReference>
<dbReference type="Pfam" id="PF04542">
    <property type="entry name" value="Sigma70_r2"/>
    <property type="match status" value="1"/>
</dbReference>
<feature type="domain" description="RNA polymerase sigma-70 region 2" evidence="6">
    <location>
        <begin position="33"/>
        <end position="99"/>
    </location>
</feature>
<evidence type="ECO:0000256" key="2">
    <source>
        <dbReference type="ARBA" id="ARBA00023015"/>
    </source>
</evidence>
<dbReference type="PANTHER" id="PTHR43133">
    <property type="entry name" value="RNA POLYMERASE ECF-TYPE SIGMA FACTO"/>
    <property type="match status" value="1"/>
</dbReference>
<dbReference type="SUPFAM" id="SSF88659">
    <property type="entry name" value="Sigma3 and sigma4 domains of RNA polymerase sigma factors"/>
    <property type="match status" value="1"/>
</dbReference>
<protein>
    <submittedName>
        <fullName evidence="8">Sigma-70 family RNA polymerase sigma factor</fullName>
    </submittedName>
</protein>
<dbReference type="CDD" id="cd06171">
    <property type="entry name" value="Sigma70_r4"/>
    <property type="match status" value="1"/>
</dbReference>
<dbReference type="NCBIfam" id="TIGR02937">
    <property type="entry name" value="sigma70-ECF"/>
    <property type="match status" value="1"/>
</dbReference>
<reference evidence="8 9" key="1">
    <citation type="journal article" date="2016" name="Int. J. Syst. Evol. Microbiol.">
        <title>Lysobacter erysipheiresistens sp. nov., an antagonist of powdery mildew, isolated from tobacco-cultivated soil.</title>
        <authorList>
            <person name="Xie B."/>
            <person name="Li T."/>
            <person name="Lin X."/>
            <person name="Wang C.J."/>
            <person name="Chen Y.J."/>
            <person name="Liu W.J."/>
            <person name="Zhao Z.W."/>
        </authorList>
    </citation>
    <scope>NUCLEOTIDE SEQUENCE [LARGE SCALE GENOMIC DNA]</scope>
    <source>
        <strain evidence="8 9">RS-LYSO-3</strain>
    </source>
</reference>
<dbReference type="PANTHER" id="PTHR43133:SF45">
    <property type="entry name" value="RNA POLYMERASE ECF-TYPE SIGMA FACTOR"/>
    <property type="match status" value="1"/>
</dbReference>
<evidence type="ECO:0000256" key="5">
    <source>
        <dbReference type="SAM" id="MobiDB-lite"/>
    </source>
</evidence>
<dbReference type="InterPro" id="IPR036388">
    <property type="entry name" value="WH-like_DNA-bd_sf"/>
</dbReference>
<feature type="region of interest" description="Disordered" evidence="5">
    <location>
        <begin position="1"/>
        <end position="21"/>
    </location>
</feature>
<organism evidence="8 9">
    <name type="scientific">Novilysobacter erysipheiresistens</name>
    <dbReference type="NCBI Taxonomy" id="1749332"/>
    <lineage>
        <taxon>Bacteria</taxon>
        <taxon>Pseudomonadati</taxon>
        <taxon>Pseudomonadota</taxon>
        <taxon>Gammaproteobacteria</taxon>
        <taxon>Lysobacterales</taxon>
        <taxon>Lysobacteraceae</taxon>
        <taxon>Novilysobacter</taxon>
    </lineage>
</organism>
<dbReference type="InterPro" id="IPR007627">
    <property type="entry name" value="RNA_pol_sigma70_r2"/>
</dbReference>
<dbReference type="EMBL" id="JAXGFP010000005">
    <property type="protein sequence ID" value="MEG3184487.1"/>
    <property type="molecule type" value="Genomic_DNA"/>
</dbReference>
<evidence type="ECO:0000256" key="3">
    <source>
        <dbReference type="ARBA" id="ARBA00023082"/>
    </source>
</evidence>
<dbReference type="Proteomes" id="UP001355056">
    <property type="component" value="Unassembled WGS sequence"/>
</dbReference>
<dbReference type="InterPro" id="IPR014284">
    <property type="entry name" value="RNA_pol_sigma-70_dom"/>
</dbReference>
<evidence type="ECO:0000259" key="6">
    <source>
        <dbReference type="Pfam" id="PF04542"/>
    </source>
</evidence>
<dbReference type="InterPro" id="IPR013325">
    <property type="entry name" value="RNA_pol_sigma_r2"/>
</dbReference>
<gene>
    <name evidence="8" type="ORF">SNE34_10750</name>
</gene>
<sequence>MDTATDPPVIAISTSSADTSTADASPQVRFAALIEQHRGIVLKVAHGYCRDPEDRRDLVQDISVQAWRAFPAFDPSRSRFSTWLYRIALNVAISQVRSSSLRQRHYAPLDDESIAALPDPTPRDPHEADAGVRALHAVIDRLDPLNRALMLLYLDERSHREIAEILGISESNVATKLHRLRQRIREQLASPASPSPAATRTR</sequence>
<dbReference type="Gene3D" id="1.10.10.10">
    <property type="entry name" value="Winged helix-like DNA-binding domain superfamily/Winged helix DNA-binding domain"/>
    <property type="match status" value="1"/>
</dbReference>
<feature type="compositionally biased region" description="Low complexity" evidence="5">
    <location>
        <begin position="10"/>
        <end position="21"/>
    </location>
</feature>
<dbReference type="InterPro" id="IPR039425">
    <property type="entry name" value="RNA_pol_sigma-70-like"/>
</dbReference>
<evidence type="ECO:0000256" key="1">
    <source>
        <dbReference type="ARBA" id="ARBA00010641"/>
    </source>
</evidence>
<dbReference type="RefSeq" id="WP_332617061.1">
    <property type="nucleotide sequence ID" value="NZ_JAXGFP010000005.1"/>
</dbReference>
<evidence type="ECO:0000313" key="9">
    <source>
        <dbReference type="Proteomes" id="UP001355056"/>
    </source>
</evidence>
<evidence type="ECO:0000259" key="7">
    <source>
        <dbReference type="Pfam" id="PF08281"/>
    </source>
</evidence>
<comment type="caution">
    <text evidence="8">The sequence shown here is derived from an EMBL/GenBank/DDBJ whole genome shotgun (WGS) entry which is preliminary data.</text>
</comment>
<keyword evidence="3" id="KW-0731">Sigma factor</keyword>
<dbReference type="SUPFAM" id="SSF88946">
    <property type="entry name" value="Sigma2 domain of RNA polymerase sigma factors"/>
    <property type="match status" value="1"/>
</dbReference>
<evidence type="ECO:0000256" key="4">
    <source>
        <dbReference type="ARBA" id="ARBA00023163"/>
    </source>
</evidence>
<dbReference type="Gene3D" id="1.10.1740.10">
    <property type="match status" value="1"/>
</dbReference>
<comment type="similarity">
    <text evidence="1">Belongs to the sigma-70 factor family. ECF subfamily.</text>
</comment>
<keyword evidence="2" id="KW-0805">Transcription regulation</keyword>
<evidence type="ECO:0000313" key="8">
    <source>
        <dbReference type="EMBL" id="MEG3184487.1"/>
    </source>
</evidence>
<dbReference type="InterPro" id="IPR013249">
    <property type="entry name" value="RNA_pol_sigma70_r4_t2"/>
</dbReference>
<name>A0ABU7YZT7_9GAMM</name>
<dbReference type="Pfam" id="PF08281">
    <property type="entry name" value="Sigma70_r4_2"/>
    <property type="match status" value="1"/>
</dbReference>
<keyword evidence="9" id="KW-1185">Reference proteome</keyword>